<evidence type="ECO:0000256" key="11">
    <source>
        <dbReference type="ARBA" id="ARBA00023268"/>
    </source>
</evidence>
<evidence type="ECO:0000256" key="2">
    <source>
        <dbReference type="ARBA" id="ARBA00022475"/>
    </source>
</evidence>
<dbReference type="GO" id="GO:0009252">
    <property type="term" value="P:peptidoglycan biosynthetic process"/>
    <property type="evidence" value="ECO:0007669"/>
    <property type="project" value="UniProtKB-KW"/>
</dbReference>
<evidence type="ECO:0000256" key="8">
    <source>
        <dbReference type="ARBA" id="ARBA00022960"/>
    </source>
</evidence>
<evidence type="ECO:0000256" key="10">
    <source>
        <dbReference type="ARBA" id="ARBA00023136"/>
    </source>
</evidence>
<keyword evidence="9" id="KW-0573">Peptidoglycan synthesis</keyword>
<evidence type="ECO:0000256" key="5">
    <source>
        <dbReference type="ARBA" id="ARBA00022676"/>
    </source>
</evidence>
<keyword evidence="7" id="KW-0378">Hydrolase</keyword>
<dbReference type="Pfam" id="PF00905">
    <property type="entry name" value="Transpeptidase"/>
    <property type="match status" value="1"/>
</dbReference>
<gene>
    <name evidence="18" type="ORF">METZ01_LOCUS74126</name>
</gene>
<dbReference type="EC" id="2.4.99.28" evidence="13"/>
<dbReference type="AlphaFoldDB" id="A0A381TZ67"/>
<dbReference type="GO" id="GO:0008658">
    <property type="term" value="F:penicillin binding"/>
    <property type="evidence" value="ECO:0007669"/>
    <property type="project" value="InterPro"/>
</dbReference>
<dbReference type="GO" id="GO:0030288">
    <property type="term" value="C:outer membrane-bounded periplasmic space"/>
    <property type="evidence" value="ECO:0007669"/>
    <property type="project" value="TreeGrafter"/>
</dbReference>
<dbReference type="Gene3D" id="3.40.710.10">
    <property type="entry name" value="DD-peptidase/beta-lactamase superfamily"/>
    <property type="match status" value="1"/>
</dbReference>
<evidence type="ECO:0000256" key="15">
    <source>
        <dbReference type="SAM" id="Phobius"/>
    </source>
</evidence>
<dbReference type="InterPro" id="IPR012338">
    <property type="entry name" value="Beta-lactam/transpept-like"/>
</dbReference>
<dbReference type="FunFam" id="1.10.3810.10:FF:000001">
    <property type="entry name" value="Penicillin-binding protein 1A"/>
    <property type="match status" value="1"/>
</dbReference>
<dbReference type="Pfam" id="PF00912">
    <property type="entry name" value="Transgly"/>
    <property type="match status" value="1"/>
</dbReference>
<keyword evidence="15" id="KW-0812">Transmembrane</keyword>
<keyword evidence="8" id="KW-0133">Cell shape</keyword>
<evidence type="ECO:0000259" key="16">
    <source>
        <dbReference type="Pfam" id="PF00905"/>
    </source>
</evidence>
<dbReference type="InterPro" id="IPR036950">
    <property type="entry name" value="PBP_transglycosylase"/>
</dbReference>
<evidence type="ECO:0000256" key="4">
    <source>
        <dbReference type="ARBA" id="ARBA00022670"/>
    </source>
</evidence>
<evidence type="ECO:0000256" key="14">
    <source>
        <dbReference type="ARBA" id="ARBA00049902"/>
    </source>
</evidence>
<evidence type="ECO:0000256" key="1">
    <source>
        <dbReference type="ARBA" id="ARBA00004236"/>
    </source>
</evidence>
<dbReference type="GO" id="GO:0006508">
    <property type="term" value="P:proteolysis"/>
    <property type="evidence" value="ECO:0007669"/>
    <property type="project" value="UniProtKB-KW"/>
</dbReference>
<dbReference type="GO" id="GO:0005886">
    <property type="term" value="C:plasma membrane"/>
    <property type="evidence" value="ECO:0007669"/>
    <property type="project" value="UniProtKB-SubCell"/>
</dbReference>
<dbReference type="InterPro" id="IPR001264">
    <property type="entry name" value="Glyco_trans_51"/>
</dbReference>
<feature type="transmembrane region" description="Helical" evidence="15">
    <location>
        <begin position="7"/>
        <end position="33"/>
    </location>
</feature>
<dbReference type="Gene3D" id="1.10.3810.10">
    <property type="entry name" value="Biosynthetic peptidoglycan transglycosylase-like"/>
    <property type="match status" value="1"/>
</dbReference>
<keyword evidence="2" id="KW-1003">Cell membrane</keyword>
<dbReference type="InterPro" id="IPR001460">
    <property type="entry name" value="PCN-bd_Tpept"/>
</dbReference>
<keyword evidence="6" id="KW-0808">Transferase</keyword>
<evidence type="ECO:0000256" key="12">
    <source>
        <dbReference type="ARBA" id="ARBA00023316"/>
    </source>
</evidence>
<protein>
    <recommendedName>
        <fullName evidence="13">peptidoglycan glycosyltransferase</fullName>
        <ecNumber evidence="13">2.4.99.28</ecNumber>
    </recommendedName>
</protein>
<organism evidence="18">
    <name type="scientific">marine metagenome</name>
    <dbReference type="NCBI Taxonomy" id="408172"/>
    <lineage>
        <taxon>unclassified sequences</taxon>
        <taxon>metagenomes</taxon>
        <taxon>ecological metagenomes</taxon>
    </lineage>
</organism>
<dbReference type="PANTHER" id="PTHR32282">
    <property type="entry name" value="BINDING PROTEIN TRANSPEPTIDASE, PUTATIVE-RELATED"/>
    <property type="match status" value="1"/>
</dbReference>
<evidence type="ECO:0000313" key="18">
    <source>
        <dbReference type="EMBL" id="SVA21272.1"/>
    </source>
</evidence>
<sequence length="784" mass="88692">MKKILKVLSILGLSIFLSIVTLMTIFIAGYIYVEDDLPQLPKNLSHINYRPPTEIYSNDGELLKTIGPRNLIRLNMIPREFQNAILAIEDRRFFNHSGIDPIAFLRAMFVNFKKGRLAQGGSTITQQLAKNLFFSFEKSWIRKFKELLIALQMESSFTKSAILEAYSNQIYFGNGAYGIDEASLLYFGKSSSKLTLLQAAMLAGTVRSPNKFNPLNNRETAIKRAKTVLASMVRDGFIDDLQKNNALNSELELKQIKKSYNNNQYFVDTVLEELNTIYGPELVSSGGIRVFTTLNSKLQKRAEEDALHHLEFLEKKIVPREKKLQVAAVTIDNKNGAIRVMLGGKNYGRSQFNRALSTNRMIGSSFKPFVYLTAMQKLGFHPGTVLVDEPTVFKLPHNKKWEPANFNDEYMGPVVLKKAFSKSLNIISAKLIFKTTPTEVVKTARKFGFKSPLTKNFSLSLGATGASPFELAAAYSVIANLGTYKAPFYVSKIEDYQGNILYEHFVEEEKRFEPADIYPLLDMMKGVMDNGSGRVIRRMGFKYPAGGKTGTTNDFRDAWFTGFTPDLTTSVWVGYDDNESMLRPNGKGVTGAHAAAPIWSLIMTEALDEGDKLGFPIPREIRFEYANNSDGFYEPKNTPNTVQVALKKNNALPRRPTIFPIRGTLNSRKVFFNKIRHSPRTVKDFKQTKTTKLKTNLDSKIWFMLNLENASMGKLKKIPTRWFIKMLKDTRDIETTSPERLIKGREVLIEKLLSRVGSFDHAIVEGVSIKSMLRPNEAKFYGNF</sequence>
<keyword evidence="4" id="KW-0645">Protease</keyword>
<keyword evidence="12" id="KW-0961">Cell wall biogenesis/degradation</keyword>
<dbReference type="NCBIfam" id="TIGR02074">
    <property type="entry name" value="PBP_1a_fam"/>
    <property type="match status" value="1"/>
</dbReference>
<keyword evidence="3" id="KW-0121">Carboxypeptidase</keyword>
<evidence type="ECO:0000256" key="13">
    <source>
        <dbReference type="ARBA" id="ARBA00044770"/>
    </source>
</evidence>
<dbReference type="InterPro" id="IPR023346">
    <property type="entry name" value="Lysozyme-like_dom_sf"/>
</dbReference>
<proteinExistence type="predicted"/>
<keyword evidence="5" id="KW-0328">Glycosyltransferase</keyword>
<reference evidence="18" key="1">
    <citation type="submission" date="2018-05" db="EMBL/GenBank/DDBJ databases">
        <authorList>
            <person name="Lanie J.A."/>
            <person name="Ng W.-L."/>
            <person name="Kazmierczak K.M."/>
            <person name="Andrzejewski T.M."/>
            <person name="Davidsen T.M."/>
            <person name="Wayne K.J."/>
            <person name="Tettelin H."/>
            <person name="Glass J.I."/>
            <person name="Rusch D."/>
            <person name="Podicherti R."/>
            <person name="Tsui H.-C.T."/>
            <person name="Winkler M.E."/>
        </authorList>
    </citation>
    <scope>NUCLEOTIDE SEQUENCE</scope>
</reference>
<comment type="subcellular location">
    <subcellularLocation>
        <location evidence="1">Cell membrane</location>
    </subcellularLocation>
</comment>
<dbReference type="GO" id="GO:0008360">
    <property type="term" value="P:regulation of cell shape"/>
    <property type="evidence" value="ECO:0007669"/>
    <property type="project" value="UniProtKB-KW"/>
</dbReference>
<feature type="domain" description="Glycosyl transferase family 51" evidence="17">
    <location>
        <begin position="68"/>
        <end position="232"/>
    </location>
</feature>
<dbReference type="InterPro" id="IPR050396">
    <property type="entry name" value="Glycosyltr_51/Transpeptidase"/>
</dbReference>
<name>A0A381TZ67_9ZZZZ</name>
<evidence type="ECO:0000256" key="7">
    <source>
        <dbReference type="ARBA" id="ARBA00022801"/>
    </source>
</evidence>
<dbReference type="PANTHER" id="PTHR32282:SF11">
    <property type="entry name" value="PENICILLIN-BINDING PROTEIN 1B"/>
    <property type="match status" value="1"/>
</dbReference>
<evidence type="ECO:0000256" key="6">
    <source>
        <dbReference type="ARBA" id="ARBA00022679"/>
    </source>
</evidence>
<dbReference type="SUPFAM" id="SSF53955">
    <property type="entry name" value="Lysozyme-like"/>
    <property type="match status" value="1"/>
</dbReference>
<dbReference type="GO" id="GO:0071555">
    <property type="term" value="P:cell wall organization"/>
    <property type="evidence" value="ECO:0007669"/>
    <property type="project" value="UniProtKB-KW"/>
</dbReference>
<dbReference type="GO" id="GO:0008955">
    <property type="term" value="F:peptidoglycan glycosyltransferase activity"/>
    <property type="evidence" value="ECO:0007669"/>
    <property type="project" value="UniProtKB-EC"/>
</dbReference>
<dbReference type="EMBL" id="UINC01005429">
    <property type="protein sequence ID" value="SVA21272.1"/>
    <property type="molecule type" value="Genomic_DNA"/>
</dbReference>
<dbReference type="GO" id="GO:0004180">
    <property type="term" value="F:carboxypeptidase activity"/>
    <property type="evidence" value="ECO:0007669"/>
    <property type="project" value="UniProtKB-KW"/>
</dbReference>
<evidence type="ECO:0000259" key="17">
    <source>
        <dbReference type="Pfam" id="PF00912"/>
    </source>
</evidence>
<comment type="catalytic activity">
    <reaction evidence="14">
        <text>[GlcNAc-(1-&gt;4)-Mur2Ac(oyl-L-Ala-gamma-D-Glu-L-Lys-D-Ala-D-Ala)](n)-di-trans,octa-cis-undecaprenyl diphosphate + beta-D-GlcNAc-(1-&gt;4)-Mur2Ac(oyl-L-Ala-gamma-D-Glu-L-Lys-D-Ala-D-Ala)-di-trans,octa-cis-undecaprenyl diphosphate = [GlcNAc-(1-&gt;4)-Mur2Ac(oyl-L-Ala-gamma-D-Glu-L-Lys-D-Ala-D-Ala)](n+1)-di-trans,octa-cis-undecaprenyl diphosphate + di-trans,octa-cis-undecaprenyl diphosphate + H(+)</text>
        <dbReference type="Rhea" id="RHEA:23708"/>
        <dbReference type="Rhea" id="RHEA-COMP:9602"/>
        <dbReference type="Rhea" id="RHEA-COMP:9603"/>
        <dbReference type="ChEBI" id="CHEBI:15378"/>
        <dbReference type="ChEBI" id="CHEBI:58405"/>
        <dbReference type="ChEBI" id="CHEBI:60033"/>
        <dbReference type="ChEBI" id="CHEBI:78435"/>
        <dbReference type="EC" id="2.4.99.28"/>
    </reaction>
</comment>
<evidence type="ECO:0000256" key="3">
    <source>
        <dbReference type="ARBA" id="ARBA00022645"/>
    </source>
</evidence>
<dbReference type="SUPFAM" id="SSF56601">
    <property type="entry name" value="beta-lactamase/transpeptidase-like"/>
    <property type="match status" value="1"/>
</dbReference>
<keyword evidence="15" id="KW-1133">Transmembrane helix</keyword>
<keyword evidence="11" id="KW-0511">Multifunctional enzyme</keyword>
<feature type="domain" description="Penicillin-binding protein transpeptidase" evidence="16">
    <location>
        <begin position="327"/>
        <end position="581"/>
    </location>
</feature>
<keyword evidence="10 15" id="KW-0472">Membrane</keyword>
<evidence type="ECO:0000256" key="9">
    <source>
        <dbReference type="ARBA" id="ARBA00022984"/>
    </source>
</evidence>
<accession>A0A381TZ67</accession>